<proteinExistence type="predicted"/>
<evidence type="ECO:0000313" key="1">
    <source>
        <dbReference type="EMBL" id="GMA84953.1"/>
    </source>
</evidence>
<dbReference type="Proteomes" id="UP001157017">
    <property type="component" value="Unassembled WGS sequence"/>
</dbReference>
<keyword evidence="2" id="KW-1185">Reference proteome</keyword>
<protein>
    <submittedName>
        <fullName evidence="1">Uncharacterized protein</fullName>
    </submittedName>
</protein>
<name>A0ABQ6J9W7_9ACTN</name>
<gene>
    <name evidence="1" type="ORF">GCM10025868_02030</name>
</gene>
<dbReference type="EMBL" id="BSUZ01000001">
    <property type="protein sequence ID" value="GMA84953.1"/>
    <property type="molecule type" value="Genomic_DNA"/>
</dbReference>
<evidence type="ECO:0000313" key="2">
    <source>
        <dbReference type="Proteomes" id="UP001157017"/>
    </source>
</evidence>
<reference evidence="2" key="1">
    <citation type="journal article" date="2019" name="Int. J. Syst. Evol. Microbiol.">
        <title>The Global Catalogue of Microorganisms (GCM) 10K type strain sequencing project: providing services to taxonomists for standard genome sequencing and annotation.</title>
        <authorList>
            <consortium name="The Broad Institute Genomics Platform"/>
            <consortium name="The Broad Institute Genome Sequencing Center for Infectious Disease"/>
            <person name="Wu L."/>
            <person name="Ma J."/>
        </authorList>
    </citation>
    <scope>NUCLEOTIDE SEQUENCE [LARGE SCALE GENOMIC DNA]</scope>
    <source>
        <strain evidence="2">NBRC 108730</strain>
    </source>
</reference>
<organism evidence="1 2">
    <name type="scientific">Angustibacter aerolatus</name>
    <dbReference type="NCBI Taxonomy" id="1162965"/>
    <lineage>
        <taxon>Bacteria</taxon>
        <taxon>Bacillati</taxon>
        <taxon>Actinomycetota</taxon>
        <taxon>Actinomycetes</taxon>
        <taxon>Kineosporiales</taxon>
        <taxon>Kineosporiaceae</taxon>
    </lineage>
</organism>
<comment type="caution">
    <text evidence="1">The sequence shown here is derived from an EMBL/GenBank/DDBJ whole genome shotgun (WGS) entry which is preliminary data.</text>
</comment>
<sequence length="91" mass="10290">MTSHQPDPIWTEAVADERLRMLQGIANHVRFEHAGEDAEHLEAELRRRCGLRDLAVDDGEVAEICRGIAAGRWVDVRRVVRSLHRADAGPR</sequence>
<accession>A0ABQ6J9W7</accession>